<evidence type="ECO:0000313" key="3">
    <source>
        <dbReference type="Proteomes" id="UP000243250"/>
    </source>
</evidence>
<dbReference type="OrthoDB" id="85977at2157"/>
<reference evidence="3" key="1">
    <citation type="submission" date="2016-10" db="EMBL/GenBank/DDBJ databases">
        <authorList>
            <person name="Varghese N."/>
            <person name="Submissions S."/>
        </authorList>
    </citation>
    <scope>NUCLEOTIDE SEQUENCE [LARGE SCALE GENOMIC DNA]</scope>
    <source>
        <strain evidence="3">CGMCC 1.8711</strain>
    </source>
</reference>
<evidence type="ECO:0008006" key="4">
    <source>
        <dbReference type="Google" id="ProtNLM"/>
    </source>
</evidence>
<dbReference type="STRING" id="555875.SAMN04488124_3629"/>
<proteinExistence type="predicted"/>
<evidence type="ECO:0000256" key="1">
    <source>
        <dbReference type="SAM" id="MobiDB-lite"/>
    </source>
</evidence>
<dbReference type="RefSeq" id="WP_089883561.1">
    <property type="nucleotide sequence ID" value="NZ_FOYS01000008.1"/>
</dbReference>
<keyword evidence="3" id="KW-1185">Reference proteome</keyword>
<dbReference type="PROSITE" id="PS51257">
    <property type="entry name" value="PROKAR_LIPOPROTEIN"/>
    <property type="match status" value="1"/>
</dbReference>
<protein>
    <recommendedName>
        <fullName evidence="4">DUF4157 domain-containing protein</fullName>
    </recommendedName>
</protein>
<dbReference type="Proteomes" id="UP000243250">
    <property type="component" value="Unassembled WGS sequence"/>
</dbReference>
<feature type="region of interest" description="Disordered" evidence="1">
    <location>
        <begin position="287"/>
        <end position="310"/>
    </location>
</feature>
<dbReference type="EMBL" id="FOYS01000008">
    <property type="protein sequence ID" value="SFR69938.1"/>
    <property type="molecule type" value="Genomic_DNA"/>
</dbReference>
<evidence type="ECO:0000313" key="2">
    <source>
        <dbReference type="EMBL" id="SFR69938.1"/>
    </source>
</evidence>
<dbReference type="InterPro" id="IPR047792">
    <property type="entry name" value="Hvo_1808-like"/>
</dbReference>
<accession>A0A1I6IT91</accession>
<name>A0A1I6IT91_9EURY</name>
<organism evidence="2 3">
    <name type="scientific">Halogeometricum limi</name>
    <dbReference type="NCBI Taxonomy" id="555875"/>
    <lineage>
        <taxon>Archaea</taxon>
        <taxon>Methanobacteriati</taxon>
        <taxon>Methanobacteriota</taxon>
        <taxon>Stenosarchaea group</taxon>
        <taxon>Halobacteria</taxon>
        <taxon>Halobacteriales</taxon>
        <taxon>Haloferacaceae</taxon>
        <taxon>Halogeometricum</taxon>
    </lineage>
</organism>
<gene>
    <name evidence="2" type="ORF">SAMN04488124_3629</name>
</gene>
<dbReference type="NCBIfam" id="NF038145">
    <property type="entry name" value="Hvo_1808_fam"/>
    <property type="match status" value="1"/>
</dbReference>
<dbReference type="AlphaFoldDB" id="A0A1I6IT91"/>
<dbReference type="Gene3D" id="1.10.10.2910">
    <property type="match status" value="1"/>
</dbReference>
<sequence length="452" mass="50361">MNVSRSSLVAVSFALLLVLAGCSAPVADADATWSWPDDPPTDRIGWENGYWYNESIDVDQSDGLNETEQEAFVARTMARVEQIRQLEFDKTVPVDVVSREDYQSNRNVFVSEPDPWEEQLYEATFLVGEDESVAEVFSELYGGAIAGYYTPSNDRIVVVSDSEAPTMSRATLAHELVHALQDQQFGYAAPPQTRDGTLAEDGLFEGDANYVESLYAERCAAEWDCVESPAREAGGGSSFDFGVYLTVYAPYSEGPEFVAALRERGGWEAVNAAYDDVPVSSEQILHPDAYPDERPANVTVPDRSSNEWSRFDRDPATDRLGEVFAYVMFWDARAIDQSSLRQQTGAYSRYNYSTGATVGWAGDSVVPYRSDDGEYGYVWATEWDTKGDADQFRRTYERFLLQLRMNADRVDESTYVIESGPFADAFRVTQDGTRVTIVNAPTAEQLDDVHAA</sequence>